<dbReference type="Proteomes" id="UP000594771">
    <property type="component" value="Chromosome"/>
</dbReference>
<gene>
    <name evidence="2" type="ORF">I6G68_00240</name>
    <name evidence="1" type="ORF">ODY43_04385</name>
</gene>
<dbReference type="RefSeq" id="WP_060777630.1">
    <property type="nucleotide sequence ID" value="NZ_CAJHLF010000001.1"/>
</dbReference>
<sequence length="237" mass="27067">MAESARSVFISGSRTQNQLSQEVLDSIDAIIGQGIKINLGDSNKGIDKEVADLLRLENYKHVEIYTINQKPRIAIEKDWKVRYVHPDDGLNGQEQQMMKDRQMVNDSHWGLAIFDPIKKNRFGALQVSSGTLRNTIQMLLQGKSVKFFYVFENATRSHNLKGEEGLKQLEALINSYQGERLSREEKDLILSSRGVNKDDQPATIKRNKIFSKFTDLLQSERQLTASKDSDFQQTTLF</sequence>
<dbReference type="Proteomes" id="UP001069145">
    <property type="component" value="Unassembled WGS sequence"/>
</dbReference>
<evidence type="ECO:0000313" key="2">
    <source>
        <dbReference type="EMBL" id="QPS01549.1"/>
    </source>
</evidence>
<evidence type="ECO:0000313" key="4">
    <source>
        <dbReference type="Proteomes" id="UP001069145"/>
    </source>
</evidence>
<dbReference type="AlphaFoldDB" id="A0A0X8FD58"/>
<evidence type="ECO:0000313" key="3">
    <source>
        <dbReference type="Proteomes" id="UP000594771"/>
    </source>
</evidence>
<proteinExistence type="predicted"/>
<dbReference type="KEGG" id="aun:AWM73_00780"/>
<dbReference type="OrthoDB" id="1822996at2"/>
<dbReference type="GeneID" id="35767405"/>
<accession>A0A0X8FD58</accession>
<name>A0A0X8FD58_9LACT</name>
<reference evidence="1" key="2">
    <citation type="submission" date="2022-09" db="EMBL/GenBank/DDBJ databases">
        <title>Aerococcus urinae taxonomy study.</title>
        <authorList>
            <person name="Christensen J."/>
            <person name="Senneby E."/>
        </authorList>
    </citation>
    <scope>NUCLEOTIDE SEQUENCE</scope>
    <source>
        <strain evidence="1">NLD-066-U95</strain>
    </source>
</reference>
<dbReference type="EMBL" id="JAOTML010000004">
    <property type="protein sequence ID" value="MCY3053223.1"/>
    <property type="molecule type" value="Genomic_DNA"/>
</dbReference>
<reference evidence="2 3" key="1">
    <citation type="submission" date="2020-12" db="EMBL/GenBank/DDBJ databases">
        <title>FDA dAtabase for Regulatory Grade micrObial Sequences (FDA-ARGOS): Supporting development and validation of Infectious Disease Dx tests.</title>
        <authorList>
            <person name="Sproer C."/>
            <person name="Gronow S."/>
            <person name="Severitt S."/>
            <person name="Schroder I."/>
            <person name="Tallon L."/>
            <person name="Sadzewicz L."/>
            <person name="Zhao X."/>
            <person name="Boylan J."/>
            <person name="Ott S."/>
            <person name="Bowen H."/>
            <person name="Vavikolanu K."/>
            <person name="Mehta A."/>
            <person name="Aluvathingal J."/>
            <person name="Nadendla S."/>
            <person name="Lowell S."/>
            <person name="Myers T."/>
            <person name="Yan Y."/>
            <person name="Sichtig H."/>
        </authorList>
    </citation>
    <scope>NUCLEOTIDE SEQUENCE [LARGE SCALE GENOMIC DNA]</scope>
    <source>
        <strain evidence="2 3">FDAARGOS_911</strain>
    </source>
</reference>
<dbReference type="EMBL" id="CP065662">
    <property type="protein sequence ID" value="QPS01549.1"/>
    <property type="molecule type" value="Genomic_DNA"/>
</dbReference>
<evidence type="ECO:0000313" key="1">
    <source>
        <dbReference type="EMBL" id="MCY3053223.1"/>
    </source>
</evidence>
<organism evidence="2 3">
    <name type="scientific">Aerococcus urinae</name>
    <dbReference type="NCBI Taxonomy" id="1376"/>
    <lineage>
        <taxon>Bacteria</taxon>
        <taxon>Bacillati</taxon>
        <taxon>Bacillota</taxon>
        <taxon>Bacilli</taxon>
        <taxon>Lactobacillales</taxon>
        <taxon>Aerococcaceae</taxon>
        <taxon>Aerococcus</taxon>
    </lineage>
</organism>
<protein>
    <submittedName>
        <fullName evidence="2">Uncharacterized protein</fullName>
    </submittedName>
</protein>
<keyword evidence="4" id="KW-1185">Reference proteome</keyword>